<dbReference type="InterPro" id="IPR043757">
    <property type="entry name" value="DUF5703_N"/>
</dbReference>
<accession>A0ABY6JBG7</accession>
<feature type="signal peptide" evidence="1">
    <location>
        <begin position="1"/>
        <end position="18"/>
    </location>
</feature>
<evidence type="ECO:0000313" key="3">
    <source>
        <dbReference type="EMBL" id="UYQ95529.1"/>
    </source>
</evidence>
<dbReference type="InterPro" id="IPR012341">
    <property type="entry name" value="6hp_glycosidase-like_sf"/>
</dbReference>
<feature type="chain" id="PRO_5047194440" evidence="1">
    <location>
        <begin position="19"/>
        <end position="759"/>
    </location>
</feature>
<evidence type="ECO:0000259" key="2">
    <source>
        <dbReference type="Pfam" id="PF18961"/>
    </source>
</evidence>
<dbReference type="Proteomes" id="UP001162741">
    <property type="component" value="Chromosome"/>
</dbReference>
<dbReference type="EMBL" id="CP107006">
    <property type="protein sequence ID" value="UYQ95529.1"/>
    <property type="molecule type" value="Genomic_DNA"/>
</dbReference>
<gene>
    <name evidence="3" type="ORF">MKQ68_10495</name>
</gene>
<keyword evidence="1" id="KW-0732">Signal</keyword>
<dbReference type="RefSeq" id="WP_264283251.1">
    <property type="nucleotide sequence ID" value="NZ_CP107006.1"/>
</dbReference>
<dbReference type="SUPFAM" id="SSF48208">
    <property type="entry name" value="Six-hairpin glycosidases"/>
    <property type="match status" value="1"/>
</dbReference>
<dbReference type="Pfam" id="PF18961">
    <property type="entry name" value="DUF5703_N"/>
    <property type="match status" value="1"/>
</dbReference>
<feature type="domain" description="DUF5703" evidence="2">
    <location>
        <begin position="27"/>
        <end position="309"/>
    </location>
</feature>
<reference evidence="3" key="1">
    <citation type="submission" date="2022-10" db="EMBL/GenBank/DDBJ databases">
        <title>Chitinophaga sp. nov., isolated from soil.</title>
        <authorList>
            <person name="Jeon C.O."/>
        </authorList>
    </citation>
    <scope>NUCLEOTIDE SEQUENCE</scope>
    <source>
        <strain evidence="3">R8</strain>
    </source>
</reference>
<keyword evidence="4" id="KW-1185">Reference proteome</keyword>
<evidence type="ECO:0000256" key="1">
    <source>
        <dbReference type="SAM" id="SignalP"/>
    </source>
</evidence>
<proteinExistence type="predicted"/>
<dbReference type="Gene3D" id="2.70.98.50">
    <property type="entry name" value="putative glycoside hydrolase family protein from bacillus halodurans"/>
    <property type="match status" value="1"/>
</dbReference>
<name>A0ABY6JBG7_9BACT</name>
<dbReference type="Gene3D" id="1.50.10.10">
    <property type="match status" value="1"/>
</dbReference>
<organism evidence="3 4">
    <name type="scientific">Chitinophaga horti</name>
    <dbReference type="NCBI Taxonomy" id="2920382"/>
    <lineage>
        <taxon>Bacteria</taxon>
        <taxon>Pseudomonadati</taxon>
        <taxon>Bacteroidota</taxon>
        <taxon>Chitinophagia</taxon>
        <taxon>Chitinophagales</taxon>
        <taxon>Chitinophagaceae</taxon>
        <taxon>Chitinophaga</taxon>
    </lineage>
</organism>
<sequence length="759" mass="86666">MTKILFLLSMLFCGTAFAQADPSYNIVWHSPSDHAGASMPCGGGDIGMNVWVEKGELLIYAARSGSFDEHNGLMKAGRLRIRLTPNPFEGEDFRQELHLQEGYVSISGKHKGTQATVQIWADVHQPVAHISIKSNQQIKVDAGYESWRYRDRAVASRENFGNSWKWAAPKNNIIRKDSVTFEKGGVLFVHHNSDSTIFDATVAQQQLQPVKDSLYNPLKKLAFGGLFYGDAFIPSGTYEGVYANTDFKGWRLISKQAAKSHQLHLALHTAQTNDVSAWRQTLQKLTVTDKRSATLNRQWWQAFWQRSFIEIDPGKKDSTAWQVGRNYQLFRYMLACNAYGNWPTKFNGGLLTVDPVYTDTAMKLTPDYRNWGGGLHTMQNQRLVYFPMIRSGDWDMMQAHFEFYYRIQRTAELRSKVYWNHDGACFTEQMENFGLPNFAEYGQKRPAGYDPGMEFNAWLEYEWDTVLEFCLMMLERQRYTGKLDPRTIPFIESCLQFFDEHYQYLARKRGSKALDGNGKLVLYPGSAAETYKMAYNASSTIAALTTVTKGLVNVLANDTARLKWQQFLQRIPPIAYTQIDGHTTIAPAKSWERINNVESPQLYPVFPWGMYGVGKPGLDTALNTWHQDTSVIKFRSHVGWKQDNIWAARLGLREEAWRLTALKLQNSSRRFPAFWGPGFDWAPDHNWGGSGMIGLQEMLLQTDGDRILLFPGWPGDKDVHFKLHAPRQTTVEATLKDGKVVYLQVEPATEAHRVEVMLK</sequence>
<evidence type="ECO:0000313" key="4">
    <source>
        <dbReference type="Proteomes" id="UP001162741"/>
    </source>
</evidence>
<protein>
    <submittedName>
        <fullName evidence="3">DUF5703 domain-containing protein</fullName>
    </submittedName>
</protein>
<dbReference type="InterPro" id="IPR008928">
    <property type="entry name" value="6-hairpin_glycosidase_sf"/>
</dbReference>